<dbReference type="CDD" id="cd00761">
    <property type="entry name" value="Glyco_tranf_GTA_type"/>
    <property type="match status" value="1"/>
</dbReference>
<comment type="similarity">
    <text evidence="1">Belongs to the glycosyltransferase 2 family.</text>
</comment>
<dbReference type="RefSeq" id="WP_077590113.1">
    <property type="nucleotide sequence ID" value="NZ_CP019640.1"/>
</dbReference>
<keyword evidence="4" id="KW-1185">Reference proteome</keyword>
<reference evidence="3 4" key="1">
    <citation type="submission" date="2017-02" db="EMBL/GenBank/DDBJ databases">
        <title>The complete genomic sequence of a novel cold adapted crude oil-degrading bacterium Planococcus qaidamina Y42.</title>
        <authorList>
            <person name="Yang R."/>
        </authorList>
    </citation>
    <scope>NUCLEOTIDE SEQUENCE [LARGE SCALE GENOMIC DNA]</scope>
    <source>
        <strain evidence="3 4">Y42</strain>
    </source>
</reference>
<dbReference type="PANTHER" id="PTHR22916:SF3">
    <property type="entry name" value="UDP-GLCNAC:BETAGAL BETA-1,3-N-ACETYLGLUCOSAMINYLTRANSFERASE-LIKE PROTEIN 1"/>
    <property type="match status" value="1"/>
</dbReference>
<dbReference type="Pfam" id="PF00535">
    <property type="entry name" value="Glycos_transf_2"/>
    <property type="match status" value="1"/>
</dbReference>
<dbReference type="InterPro" id="IPR029044">
    <property type="entry name" value="Nucleotide-diphossugar_trans"/>
</dbReference>
<accession>A0A1Q2L1B4</accession>
<dbReference type="EMBL" id="CP019640">
    <property type="protein sequence ID" value="AQQ54221.1"/>
    <property type="molecule type" value="Genomic_DNA"/>
</dbReference>
<dbReference type="AlphaFoldDB" id="A0A1Q2L1B4"/>
<dbReference type="Proteomes" id="UP000188184">
    <property type="component" value="Chromosome"/>
</dbReference>
<evidence type="ECO:0000256" key="1">
    <source>
        <dbReference type="ARBA" id="ARBA00006739"/>
    </source>
</evidence>
<dbReference type="GO" id="GO:0016758">
    <property type="term" value="F:hexosyltransferase activity"/>
    <property type="evidence" value="ECO:0007669"/>
    <property type="project" value="UniProtKB-ARBA"/>
</dbReference>
<protein>
    <recommendedName>
        <fullName evidence="2">Glycosyltransferase 2-like domain-containing protein</fullName>
    </recommendedName>
</protein>
<organism evidence="3 4">
    <name type="scientific">Planococcus lenghuensis</name>
    <dbReference type="NCBI Taxonomy" id="2213202"/>
    <lineage>
        <taxon>Bacteria</taxon>
        <taxon>Bacillati</taxon>
        <taxon>Bacillota</taxon>
        <taxon>Bacilli</taxon>
        <taxon>Bacillales</taxon>
        <taxon>Caryophanaceae</taxon>
        <taxon>Planococcus</taxon>
    </lineage>
</organism>
<evidence type="ECO:0000259" key="2">
    <source>
        <dbReference type="Pfam" id="PF00535"/>
    </source>
</evidence>
<proteinExistence type="inferred from homology"/>
<dbReference type="SUPFAM" id="SSF53448">
    <property type="entry name" value="Nucleotide-diphospho-sugar transferases"/>
    <property type="match status" value="1"/>
</dbReference>
<gene>
    <name evidence="3" type="ORF">B0X71_14695</name>
</gene>
<name>A0A1Q2L1B4_9BACL</name>
<evidence type="ECO:0000313" key="3">
    <source>
        <dbReference type="EMBL" id="AQQ54221.1"/>
    </source>
</evidence>
<evidence type="ECO:0000313" key="4">
    <source>
        <dbReference type="Proteomes" id="UP000188184"/>
    </source>
</evidence>
<feature type="domain" description="Glycosyltransferase 2-like" evidence="2">
    <location>
        <begin position="6"/>
        <end position="131"/>
    </location>
</feature>
<dbReference type="Gene3D" id="3.90.550.10">
    <property type="entry name" value="Spore Coat Polysaccharide Biosynthesis Protein SpsA, Chain A"/>
    <property type="match status" value="1"/>
</dbReference>
<dbReference type="KEGG" id="pmar:B0X71_14695"/>
<sequence>MKPSISVIIPVYNREVIVKTALDSLVSQTFKDFEAVIIDDGSTDQTAETIASYNCSNFRYIYQENVGVAAARNKGIAEAKGDFVCFLDSDDYYEPAFLEKMYKELTDRKNDVCYCGYYNVTPLRRIKSKTTFRKGDVFLDYLLGNVDVHTTAYMVRRDFLEKNKLKFTEGVSWGEDVEFFAQVVSKTVKVTCVKEHLTNYTIFEDREKLSAFTMDKIDKEINFINRLLEKEEFSRNLKARKALLNYRLSALITYRLLKAISLGGIEQEVLEYYMKYKKEIHRISLNNKLRSVKLNINKLLLLYRLSKISNQGISLGRGKSE</sequence>
<dbReference type="PANTHER" id="PTHR22916">
    <property type="entry name" value="GLYCOSYLTRANSFERASE"/>
    <property type="match status" value="1"/>
</dbReference>
<dbReference type="InterPro" id="IPR001173">
    <property type="entry name" value="Glyco_trans_2-like"/>
</dbReference>
<dbReference type="OrthoDB" id="396512at2"/>